<keyword evidence="2" id="KW-1185">Reference proteome</keyword>
<gene>
    <name evidence="1" type="ORF">IWQ62_004106</name>
</gene>
<sequence length="95" mass="11205">MSNVAFKYNKDRDNYTFYLKWCDSKPESVKTAIDNGKVRVCAQGKTTSTPLYVYKCERQDTEKFERNWEVPEDADPHSLEYNYDDELGIVKVHLK</sequence>
<dbReference type="CDD" id="cd06464">
    <property type="entry name" value="ACD_sHsps-like"/>
    <property type="match status" value="1"/>
</dbReference>
<feature type="non-terminal residue" evidence="1">
    <location>
        <position position="95"/>
    </location>
</feature>
<dbReference type="EMBL" id="JANBPY010001274">
    <property type="protein sequence ID" value="KAJ1960760.1"/>
    <property type="molecule type" value="Genomic_DNA"/>
</dbReference>
<comment type="caution">
    <text evidence="1">The sequence shown here is derived from an EMBL/GenBank/DDBJ whole genome shotgun (WGS) entry which is preliminary data.</text>
</comment>
<reference evidence="1" key="1">
    <citation type="submission" date="2022-07" db="EMBL/GenBank/DDBJ databases">
        <title>Phylogenomic reconstructions and comparative analyses of Kickxellomycotina fungi.</title>
        <authorList>
            <person name="Reynolds N.K."/>
            <person name="Stajich J.E."/>
            <person name="Barry K."/>
            <person name="Grigoriev I.V."/>
            <person name="Crous P."/>
            <person name="Smith M.E."/>
        </authorList>
    </citation>
    <scope>NUCLEOTIDE SEQUENCE</scope>
    <source>
        <strain evidence="1">RSA 1196</strain>
    </source>
</reference>
<dbReference type="OrthoDB" id="5666558at2759"/>
<organism evidence="1 2">
    <name type="scientific">Dispira parvispora</name>
    <dbReference type="NCBI Taxonomy" id="1520584"/>
    <lineage>
        <taxon>Eukaryota</taxon>
        <taxon>Fungi</taxon>
        <taxon>Fungi incertae sedis</taxon>
        <taxon>Zoopagomycota</taxon>
        <taxon>Kickxellomycotina</taxon>
        <taxon>Dimargaritomycetes</taxon>
        <taxon>Dimargaritales</taxon>
        <taxon>Dimargaritaceae</taxon>
        <taxon>Dispira</taxon>
    </lineage>
</organism>
<dbReference type="Proteomes" id="UP001150925">
    <property type="component" value="Unassembled WGS sequence"/>
</dbReference>
<evidence type="ECO:0000313" key="1">
    <source>
        <dbReference type="EMBL" id="KAJ1960760.1"/>
    </source>
</evidence>
<dbReference type="Gene3D" id="2.60.40.790">
    <property type="match status" value="1"/>
</dbReference>
<dbReference type="InterPro" id="IPR008978">
    <property type="entry name" value="HSP20-like_chaperone"/>
</dbReference>
<accession>A0A9W8E5Q1</accession>
<name>A0A9W8E5Q1_9FUNG</name>
<dbReference type="AlphaFoldDB" id="A0A9W8E5Q1"/>
<protein>
    <submittedName>
        <fullName evidence="1">Uncharacterized protein</fullName>
    </submittedName>
</protein>
<proteinExistence type="predicted"/>
<evidence type="ECO:0000313" key="2">
    <source>
        <dbReference type="Proteomes" id="UP001150925"/>
    </source>
</evidence>